<dbReference type="InterPro" id="IPR020568">
    <property type="entry name" value="Ribosomal_Su5_D2-typ_SF"/>
</dbReference>
<dbReference type="GO" id="GO:0003924">
    <property type="term" value="F:GTPase activity"/>
    <property type="evidence" value="ECO:0007669"/>
    <property type="project" value="InterPro"/>
</dbReference>
<evidence type="ECO:0000256" key="3">
    <source>
        <dbReference type="ARBA" id="ARBA00023134"/>
    </source>
</evidence>
<keyword evidence="6" id="KW-1185">Reference proteome</keyword>
<dbReference type="PRINTS" id="PR01037">
    <property type="entry name" value="TCRTETOQM"/>
</dbReference>
<dbReference type="PANTHER" id="PTHR43261">
    <property type="entry name" value="TRANSLATION ELONGATION FACTOR G-RELATED"/>
    <property type="match status" value="1"/>
</dbReference>
<accession>A0A4V3C9I9</accession>
<dbReference type="InterPro" id="IPR000795">
    <property type="entry name" value="T_Tr_GTP-bd_dom"/>
</dbReference>
<keyword evidence="2" id="KW-0648">Protein biosynthesis</keyword>
<dbReference type="Gene3D" id="3.30.70.870">
    <property type="entry name" value="Elongation Factor G (Translational Gtpase), domain 3"/>
    <property type="match status" value="1"/>
</dbReference>
<dbReference type="Pfam" id="PF00009">
    <property type="entry name" value="GTP_EFTU"/>
    <property type="match status" value="1"/>
</dbReference>
<dbReference type="InterPro" id="IPR027417">
    <property type="entry name" value="P-loop_NTPase"/>
</dbReference>
<dbReference type="InterPro" id="IPR005225">
    <property type="entry name" value="Small_GTP-bd"/>
</dbReference>
<sequence length="663" mass="72174">MGILAHVDAGKTSLTERLLYAAGVIDRVGRVDDGSTQTDSMDLERRRGITIRSAVVSFELPAPDQPNLAAPVRPSLAAPDQRGLTVNLIDTPGHSDFIAEVERALSVLDGAVLVISAVEGVQVQTRLLMRTLTRLRIPTLLFVNKIDRMGARYDDLLADIRRLLTPAVIPLGSVEDLGVRNARYVPFAAQDKRIAEVLAERNDTFLARYLDDDLRPGDYAAELARQVAESLVRPVYFGSAMTGVGVPDLIEGIRTLLPRASDSADEPLQASVFKVERGPAGEKIASARVFAGLLHSRQTIDVYRSGPSYGGPHGDPSYRAKPTGIRIFERGGTRPVDQVEAGRIVALRGVKEIRIGDQLGRPGERGGQLFAPPSLETVVRSADRVKLYQALQQLAEQDPLIRVRKDDEISVSLYGEVQKEVIASLLESEYGLAVTFSETQPIHVERPNAVGSAYREIGDPRNLWAADVGFRISPAPVGAGIDYRLEVELGGLPRAFHTAIEETARQTLLQGLYGWEVTDLRLDLTHTGYSAPVTVAADFRRLVPLVLMEALQEAGTTVHEPVHRFELDLPPDSVATVIGKLAESAATVEHSEVLPEHARLTGLIPAGRINGFEIQLPGLTHGEGVLLTTFEAYLPVTGTPPYRARTDGNPLNQKEYVLHLNQA</sequence>
<dbReference type="InterPro" id="IPR014721">
    <property type="entry name" value="Ribsml_uS5_D2-typ_fold_subgr"/>
</dbReference>
<keyword evidence="1" id="KW-0547">Nucleotide-binding</keyword>
<dbReference type="Gene3D" id="3.40.50.300">
    <property type="entry name" value="P-loop containing nucleotide triphosphate hydrolases"/>
    <property type="match status" value="1"/>
</dbReference>
<evidence type="ECO:0000313" key="5">
    <source>
        <dbReference type="EMBL" id="TDO45858.1"/>
    </source>
</evidence>
<dbReference type="GO" id="GO:0032790">
    <property type="term" value="P:ribosome disassembly"/>
    <property type="evidence" value="ECO:0007669"/>
    <property type="project" value="TreeGrafter"/>
</dbReference>
<dbReference type="PROSITE" id="PS51722">
    <property type="entry name" value="G_TR_2"/>
    <property type="match status" value="1"/>
</dbReference>
<dbReference type="NCBIfam" id="TIGR00231">
    <property type="entry name" value="small_GTP"/>
    <property type="match status" value="1"/>
</dbReference>
<evidence type="ECO:0000259" key="4">
    <source>
        <dbReference type="PROSITE" id="PS51722"/>
    </source>
</evidence>
<name>A0A4V3C9I9_9ACTN</name>
<dbReference type="GO" id="GO:0006412">
    <property type="term" value="P:translation"/>
    <property type="evidence" value="ECO:0007669"/>
    <property type="project" value="UniProtKB-KW"/>
</dbReference>
<dbReference type="Pfam" id="PF03764">
    <property type="entry name" value="EFG_IV"/>
    <property type="match status" value="1"/>
</dbReference>
<dbReference type="SUPFAM" id="SSF50447">
    <property type="entry name" value="Translation proteins"/>
    <property type="match status" value="1"/>
</dbReference>
<dbReference type="InterPro" id="IPR005517">
    <property type="entry name" value="Transl_elong_EFG/EF2_IV"/>
</dbReference>
<dbReference type="InterPro" id="IPR009000">
    <property type="entry name" value="Transl_B-barrel_sf"/>
</dbReference>
<dbReference type="InterPro" id="IPR031157">
    <property type="entry name" value="G_TR_CS"/>
</dbReference>
<gene>
    <name evidence="5" type="ORF">EV643_112186</name>
</gene>
<dbReference type="PRINTS" id="PR00315">
    <property type="entry name" value="ELONGATNFCT"/>
</dbReference>
<dbReference type="InterPro" id="IPR035647">
    <property type="entry name" value="EFG_III/V"/>
</dbReference>
<evidence type="ECO:0000313" key="6">
    <source>
        <dbReference type="Proteomes" id="UP000295388"/>
    </source>
</evidence>
<evidence type="ECO:0000256" key="2">
    <source>
        <dbReference type="ARBA" id="ARBA00022917"/>
    </source>
</evidence>
<dbReference type="PANTHER" id="PTHR43261:SF1">
    <property type="entry name" value="RIBOSOME-RELEASING FACTOR 2, MITOCHONDRIAL"/>
    <property type="match status" value="1"/>
</dbReference>
<comment type="caution">
    <text evidence="5">The sequence shown here is derived from an EMBL/GenBank/DDBJ whole genome shotgun (WGS) entry which is preliminary data.</text>
</comment>
<dbReference type="PROSITE" id="PS00301">
    <property type="entry name" value="G_TR_1"/>
    <property type="match status" value="1"/>
</dbReference>
<organism evidence="5 6">
    <name type="scientific">Kribbella caucasensis</name>
    <dbReference type="NCBI Taxonomy" id="2512215"/>
    <lineage>
        <taxon>Bacteria</taxon>
        <taxon>Bacillati</taxon>
        <taxon>Actinomycetota</taxon>
        <taxon>Actinomycetes</taxon>
        <taxon>Propionibacteriales</taxon>
        <taxon>Kribbellaceae</taxon>
        <taxon>Kribbella</taxon>
    </lineage>
</organism>
<evidence type="ECO:0000256" key="1">
    <source>
        <dbReference type="ARBA" id="ARBA00022741"/>
    </source>
</evidence>
<protein>
    <submittedName>
        <fullName evidence="5">Ribosomal protection tetracycline resistance protein</fullName>
    </submittedName>
</protein>
<dbReference type="AlphaFoldDB" id="A0A4V3C9I9"/>
<dbReference type="CDD" id="cd04168">
    <property type="entry name" value="TetM_like"/>
    <property type="match status" value="1"/>
</dbReference>
<dbReference type="Pfam" id="PF00679">
    <property type="entry name" value="EFG_C"/>
    <property type="match status" value="1"/>
</dbReference>
<dbReference type="Proteomes" id="UP000295388">
    <property type="component" value="Unassembled WGS sequence"/>
</dbReference>
<keyword evidence="3" id="KW-0342">GTP-binding</keyword>
<dbReference type="GO" id="GO:0005525">
    <property type="term" value="F:GTP binding"/>
    <property type="evidence" value="ECO:0007669"/>
    <property type="project" value="UniProtKB-KW"/>
</dbReference>
<reference evidence="5 6" key="1">
    <citation type="submission" date="2019-03" db="EMBL/GenBank/DDBJ databases">
        <title>Genomic Encyclopedia of Type Strains, Phase III (KMG-III): the genomes of soil and plant-associated and newly described type strains.</title>
        <authorList>
            <person name="Whitman W."/>
        </authorList>
    </citation>
    <scope>NUCLEOTIDE SEQUENCE [LARGE SCALE GENOMIC DNA]</scope>
    <source>
        <strain evidence="5 6">VKM Ac-2527</strain>
    </source>
</reference>
<dbReference type="InterPro" id="IPR000640">
    <property type="entry name" value="EFG_V-like"/>
</dbReference>
<proteinExistence type="predicted"/>
<dbReference type="SUPFAM" id="SSF52540">
    <property type="entry name" value="P-loop containing nucleoside triphosphate hydrolases"/>
    <property type="match status" value="1"/>
</dbReference>
<dbReference type="SUPFAM" id="SSF54211">
    <property type="entry name" value="Ribosomal protein S5 domain 2-like"/>
    <property type="match status" value="1"/>
</dbReference>
<dbReference type="Gene3D" id="3.30.230.10">
    <property type="match status" value="1"/>
</dbReference>
<dbReference type="SUPFAM" id="SSF54980">
    <property type="entry name" value="EF-G C-terminal domain-like"/>
    <property type="match status" value="2"/>
</dbReference>
<dbReference type="EMBL" id="SNWQ01000012">
    <property type="protein sequence ID" value="TDO45858.1"/>
    <property type="molecule type" value="Genomic_DNA"/>
</dbReference>
<dbReference type="SMART" id="SM00889">
    <property type="entry name" value="EFG_IV"/>
    <property type="match status" value="1"/>
</dbReference>
<dbReference type="OrthoDB" id="9801472at2"/>
<feature type="domain" description="Tr-type G" evidence="4">
    <location>
        <begin position="1"/>
        <end position="261"/>
    </location>
</feature>
<dbReference type="Gene3D" id="2.40.30.10">
    <property type="entry name" value="Translation factors"/>
    <property type="match status" value="1"/>
</dbReference>